<accession>A0ABR3F4N7</accession>
<organism evidence="2 3">
    <name type="scientific">Marasmius crinis-equi</name>
    <dbReference type="NCBI Taxonomy" id="585013"/>
    <lineage>
        <taxon>Eukaryota</taxon>
        <taxon>Fungi</taxon>
        <taxon>Dikarya</taxon>
        <taxon>Basidiomycota</taxon>
        <taxon>Agaricomycotina</taxon>
        <taxon>Agaricomycetes</taxon>
        <taxon>Agaricomycetidae</taxon>
        <taxon>Agaricales</taxon>
        <taxon>Marasmiineae</taxon>
        <taxon>Marasmiaceae</taxon>
        <taxon>Marasmius</taxon>
    </lineage>
</organism>
<proteinExistence type="predicted"/>
<reference evidence="2 3" key="1">
    <citation type="submission" date="2024-02" db="EMBL/GenBank/DDBJ databases">
        <title>A draft genome for the cacao thread blight pathogen Marasmius crinis-equi.</title>
        <authorList>
            <person name="Cohen S.P."/>
            <person name="Baruah I.K."/>
            <person name="Amoako-Attah I."/>
            <person name="Bukari Y."/>
            <person name="Meinhardt L.W."/>
            <person name="Bailey B.A."/>
        </authorList>
    </citation>
    <scope>NUCLEOTIDE SEQUENCE [LARGE SCALE GENOMIC DNA]</scope>
    <source>
        <strain evidence="2 3">GH-76</strain>
    </source>
</reference>
<feature type="compositionally biased region" description="Basic residues" evidence="1">
    <location>
        <begin position="87"/>
        <end position="97"/>
    </location>
</feature>
<gene>
    <name evidence="2" type="ORF">V5O48_011781</name>
</gene>
<sequence length="265" mass="30085">MQSPQNRGGYSAFFSSGYRAIRTRCQPEESVATASSILPFPQHSDRKPSQPSPLSRTLRPPSEPPKKNRRNSVVELFDKVTSSRSNATKRKKDGRRHSFIDSDLLSKALVGHRRQRTTSSRSRSDPPPQHHPIDPFSSSPESSSFFIDLDLTDSPTYFMKSPQTSRSKRFSFLSLSSSSNDSTRFNLPRRDRPTSVHTLPAPYSNDHLRSSVHSVSSYAEKLEQFAHELSEELEEISLSEEWSDDDPGNMDWRQFHVELLGETSD</sequence>
<evidence type="ECO:0000256" key="1">
    <source>
        <dbReference type="SAM" id="MobiDB-lite"/>
    </source>
</evidence>
<dbReference type="EMBL" id="JBAHYK010000978">
    <property type="protein sequence ID" value="KAL0570191.1"/>
    <property type="molecule type" value="Genomic_DNA"/>
</dbReference>
<comment type="caution">
    <text evidence="2">The sequence shown here is derived from an EMBL/GenBank/DDBJ whole genome shotgun (WGS) entry which is preliminary data.</text>
</comment>
<keyword evidence="3" id="KW-1185">Reference proteome</keyword>
<feature type="compositionally biased region" description="Low complexity" evidence="1">
    <location>
        <begin position="176"/>
        <end position="186"/>
    </location>
</feature>
<feature type="region of interest" description="Disordered" evidence="1">
    <location>
        <begin position="176"/>
        <end position="197"/>
    </location>
</feature>
<evidence type="ECO:0000313" key="2">
    <source>
        <dbReference type="EMBL" id="KAL0570191.1"/>
    </source>
</evidence>
<feature type="region of interest" description="Disordered" evidence="1">
    <location>
        <begin position="32"/>
        <end position="141"/>
    </location>
</feature>
<protein>
    <submittedName>
        <fullName evidence="2">Uncharacterized protein</fullName>
    </submittedName>
</protein>
<dbReference type="Proteomes" id="UP001465976">
    <property type="component" value="Unassembled WGS sequence"/>
</dbReference>
<name>A0ABR3F4N7_9AGAR</name>
<evidence type="ECO:0000313" key="3">
    <source>
        <dbReference type="Proteomes" id="UP001465976"/>
    </source>
</evidence>